<feature type="transmembrane region" description="Helical" evidence="6">
    <location>
        <begin position="187"/>
        <end position="207"/>
    </location>
</feature>
<dbReference type="InParanoid" id="A0A165H3U8"/>
<evidence type="ECO:0000256" key="2">
    <source>
        <dbReference type="ARBA" id="ARBA00022692"/>
    </source>
</evidence>
<keyword evidence="3 6" id="KW-1133">Transmembrane helix</keyword>
<evidence type="ECO:0000313" key="7">
    <source>
        <dbReference type="EMBL" id="KZT11206.1"/>
    </source>
</evidence>
<dbReference type="RefSeq" id="XP_040768946.1">
    <property type="nucleotide sequence ID" value="XM_040903745.1"/>
</dbReference>
<evidence type="ECO:0000313" key="8">
    <source>
        <dbReference type="Proteomes" id="UP000076871"/>
    </source>
</evidence>
<dbReference type="InterPro" id="IPR059112">
    <property type="entry name" value="CysZ/EI24"/>
</dbReference>
<name>A0A165H3U8_9APHY</name>
<evidence type="ECO:0000256" key="1">
    <source>
        <dbReference type="ARBA" id="ARBA00004141"/>
    </source>
</evidence>
<keyword evidence="4 6" id="KW-0472">Membrane</keyword>
<dbReference type="GeneID" id="63820775"/>
<dbReference type="AlphaFoldDB" id="A0A165H3U8"/>
<evidence type="ECO:0008006" key="9">
    <source>
        <dbReference type="Google" id="ProtNLM"/>
    </source>
</evidence>
<sequence>MGYSYYPVPAPTPPSFVASHASYSGFLSLQDTARIHLACAGRGLFDAFRWDIVFRLVASDPEIRTNVLKSLLLNTFSLAFIYALDLLLFPLTSQGERWLHRNVGWAYQVLWLLPVVGVSLYLNSTWCTLIANRAFTLQHGPRAGASPPASYAGLLNALTKSAYSGTMVLSSLLVSFALGRVPRAGPIAAFVFLCWVDAHVWIVRGLSLSQRVRHLEERWAYYFAFGLPSAALCMWGSSLANAALFALVFPVYIIMAMHAHPVPLDPYNPTLSSLSLSADDAETRYPHPRVPVRLPIFAPVLRLNDLFVRASSWTGSSPPPGFSSGTSGYGYGYNFGRWESEQFRTESAESIEEGGRVAVELGPVSGVGIGMGVDTGRTRMRAGKGASRRKFD</sequence>
<dbReference type="GO" id="GO:0016236">
    <property type="term" value="P:macroautophagy"/>
    <property type="evidence" value="ECO:0007669"/>
    <property type="project" value="TreeGrafter"/>
</dbReference>
<dbReference type="Pfam" id="PF07264">
    <property type="entry name" value="EI24"/>
    <property type="match status" value="1"/>
</dbReference>
<dbReference type="GO" id="GO:0005783">
    <property type="term" value="C:endoplasmic reticulum"/>
    <property type="evidence" value="ECO:0007669"/>
    <property type="project" value="TreeGrafter"/>
</dbReference>
<dbReference type="GO" id="GO:0016020">
    <property type="term" value="C:membrane"/>
    <property type="evidence" value="ECO:0007669"/>
    <property type="project" value="UniProtKB-SubCell"/>
</dbReference>
<dbReference type="EMBL" id="KV427607">
    <property type="protein sequence ID" value="KZT11206.1"/>
    <property type="molecule type" value="Genomic_DNA"/>
</dbReference>
<evidence type="ECO:0000256" key="5">
    <source>
        <dbReference type="SAM" id="MobiDB-lite"/>
    </source>
</evidence>
<protein>
    <recommendedName>
        <fullName evidence="9">EI24-domain-containing protein</fullName>
    </recommendedName>
</protein>
<feature type="transmembrane region" description="Helical" evidence="6">
    <location>
        <begin position="105"/>
        <end position="123"/>
    </location>
</feature>
<dbReference type="Proteomes" id="UP000076871">
    <property type="component" value="Unassembled WGS sequence"/>
</dbReference>
<feature type="compositionally biased region" description="Basic residues" evidence="5">
    <location>
        <begin position="378"/>
        <end position="392"/>
    </location>
</feature>
<accession>A0A165H3U8</accession>
<dbReference type="OrthoDB" id="266518at2759"/>
<evidence type="ECO:0000256" key="3">
    <source>
        <dbReference type="ARBA" id="ARBA00022989"/>
    </source>
</evidence>
<evidence type="ECO:0000256" key="6">
    <source>
        <dbReference type="SAM" id="Phobius"/>
    </source>
</evidence>
<dbReference type="PANTHER" id="PTHR21389">
    <property type="entry name" value="P53 INDUCED PROTEIN"/>
    <property type="match status" value="1"/>
</dbReference>
<keyword evidence="2 6" id="KW-0812">Transmembrane</keyword>
<dbReference type="STRING" id="1314785.A0A165H3U8"/>
<reference evidence="7 8" key="1">
    <citation type="journal article" date="2016" name="Mol. Biol. Evol.">
        <title>Comparative Genomics of Early-Diverging Mushroom-Forming Fungi Provides Insights into the Origins of Lignocellulose Decay Capabilities.</title>
        <authorList>
            <person name="Nagy L.G."/>
            <person name="Riley R."/>
            <person name="Tritt A."/>
            <person name="Adam C."/>
            <person name="Daum C."/>
            <person name="Floudas D."/>
            <person name="Sun H."/>
            <person name="Yadav J.S."/>
            <person name="Pangilinan J."/>
            <person name="Larsson K.H."/>
            <person name="Matsuura K."/>
            <person name="Barry K."/>
            <person name="Labutti K."/>
            <person name="Kuo R."/>
            <person name="Ohm R.A."/>
            <person name="Bhattacharya S.S."/>
            <person name="Shirouzu T."/>
            <person name="Yoshinaga Y."/>
            <person name="Martin F.M."/>
            <person name="Grigoriev I.V."/>
            <person name="Hibbett D.S."/>
        </authorList>
    </citation>
    <scope>NUCLEOTIDE SEQUENCE [LARGE SCALE GENOMIC DNA]</scope>
    <source>
        <strain evidence="7 8">93-53</strain>
    </source>
</reference>
<proteinExistence type="predicted"/>
<dbReference type="PANTHER" id="PTHR21389:SF0">
    <property type="entry name" value="ETOPOSIDE-INDUCED PROTEIN 2.4 HOMOLOG"/>
    <property type="match status" value="1"/>
</dbReference>
<feature type="transmembrane region" description="Helical" evidence="6">
    <location>
        <begin position="162"/>
        <end position="181"/>
    </location>
</feature>
<organism evidence="7 8">
    <name type="scientific">Laetiporus sulphureus 93-53</name>
    <dbReference type="NCBI Taxonomy" id="1314785"/>
    <lineage>
        <taxon>Eukaryota</taxon>
        <taxon>Fungi</taxon>
        <taxon>Dikarya</taxon>
        <taxon>Basidiomycota</taxon>
        <taxon>Agaricomycotina</taxon>
        <taxon>Agaricomycetes</taxon>
        <taxon>Polyporales</taxon>
        <taxon>Laetiporus</taxon>
    </lineage>
</organism>
<feature type="region of interest" description="Disordered" evidence="5">
    <location>
        <begin position="370"/>
        <end position="392"/>
    </location>
</feature>
<comment type="subcellular location">
    <subcellularLocation>
        <location evidence="1">Membrane</location>
        <topology evidence="1">Multi-pass membrane protein</topology>
    </subcellularLocation>
</comment>
<evidence type="ECO:0000256" key="4">
    <source>
        <dbReference type="ARBA" id="ARBA00023136"/>
    </source>
</evidence>
<gene>
    <name evidence="7" type="ORF">LAESUDRAFT_642742</name>
</gene>
<feature type="transmembrane region" description="Helical" evidence="6">
    <location>
        <begin position="71"/>
        <end position="93"/>
    </location>
</feature>
<feature type="transmembrane region" description="Helical" evidence="6">
    <location>
        <begin position="219"/>
        <end position="237"/>
    </location>
</feature>
<keyword evidence="8" id="KW-1185">Reference proteome</keyword>